<dbReference type="NCBIfam" id="TIGR03359">
    <property type="entry name" value="VI_chp_6"/>
    <property type="match status" value="1"/>
</dbReference>
<dbReference type="InterPro" id="IPR010272">
    <property type="entry name" value="T6SS_TssF"/>
</dbReference>
<name>A0ABN6T770_9BURK</name>
<dbReference type="Pfam" id="PF05947">
    <property type="entry name" value="T6SS_TssF"/>
    <property type="match status" value="1"/>
</dbReference>
<organism evidence="1 2">
    <name type="scientific">Massilia varians</name>
    <dbReference type="NCBI Taxonomy" id="457921"/>
    <lineage>
        <taxon>Bacteria</taxon>
        <taxon>Pseudomonadati</taxon>
        <taxon>Pseudomonadota</taxon>
        <taxon>Betaproteobacteria</taxon>
        <taxon>Burkholderiales</taxon>
        <taxon>Oxalobacteraceae</taxon>
        <taxon>Telluria group</taxon>
        <taxon>Massilia</taxon>
    </lineage>
</organism>
<dbReference type="EMBL" id="AP026966">
    <property type="protein sequence ID" value="BDT58071.1"/>
    <property type="molecule type" value="Genomic_DNA"/>
</dbReference>
<evidence type="ECO:0008006" key="3">
    <source>
        <dbReference type="Google" id="ProtNLM"/>
    </source>
</evidence>
<dbReference type="Proteomes" id="UP001163336">
    <property type="component" value="Chromosome"/>
</dbReference>
<dbReference type="RefSeq" id="WP_281913405.1">
    <property type="nucleotide sequence ID" value="NZ_AP026966.1"/>
</dbReference>
<keyword evidence="2" id="KW-1185">Reference proteome</keyword>
<dbReference type="PANTHER" id="PTHR35370">
    <property type="entry name" value="CYTOPLASMIC PROTEIN-RELATED-RELATED"/>
    <property type="match status" value="1"/>
</dbReference>
<dbReference type="PANTHER" id="PTHR35370:SF1">
    <property type="entry name" value="TYPE VI SECRETION SYSTEM COMPONENT TSSF1"/>
    <property type="match status" value="1"/>
</dbReference>
<protein>
    <recommendedName>
        <fullName evidence="3">Type VI secretion protein</fullName>
    </recommendedName>
</protein>
<reference evidence="1" key="1">
    <citation type="submission" date="2022-11" db="EMBL/GenBank/DDBJ databases">
        <title>Isolation and characterization of PLA-degrading bacterium Massilia sp. from Antarctic soil.</title>
        <authorList>
            <person name="Sato K."/>
            <person name="Gomez-Fuentes C."/>
            <person name="Ahmad S.A."/>
            <person name="Zulkharnain A."/>
        </authorList>
    </citation>
    <scope>NUCLEOTIDE SEQUENCE</scope>
    <source>
        <strain evidence="1">N-3</strain>
    </source>
</reference>
<evidence type="ECO:0000313" key="1">
    <source>
        <dbReference type="EMBL" id="BDT58071.1"/>
    </source>
</evidence>
<evidence type="ECO:0000313" key="2">
    <source>
        <dbReference type="Proteomes" id="UP001163336"/>
    </source>
</evidence>
<sequence>MEELLPYYERELVYLNTVGRELAQQYPRLASELGLGADGLEDPHIRRLIQACALLNARTARKLDDDYPEFTEALLGSLYPYFLQGIPSCSIARIGSGSAPQGPGKVEQVQTVPRGTEMSALHAKGTVCRFRTAGSLMLAPVGVARARYEPVVHAPAHVRLPPRATGQVAVTIESAVPARLLRQLGLPRLRLYVDADPLLAASLIDTLFMHIGASYLEIGDGGPWRQLERMPLALGGFGDDDALVPLRPSEHAAYRLLSEYFAFPDKFHFIDIDLGKLAPMLPAAAHRFTLHLIVNGLHGDSGAARLLGTLEASHLVPGCAPVVNLFHQAAMPVRITHRTAMYDVVPGRHEENVEVYSIDTVNVLRTAEGRVQSIAYRPYYGLRHGEGGELRERYWFARRDDRGMHRQRMKIGFTDAGFTLAPDEQCVGSIDLTCTNGAHAASTGFGAPDGDLSSETATGGLPIHLLRRPTLPHRFRSSGGAHWRLVAQLALNHRSLGDLDAFREVLTLYDVSRSAATQRQIAGITAMETASSTAWMRNQSGATLVHGLEVRMTVDEEAFAGSSLYVFAEVVNRFFGLYVHINSFTRLVVRSAQTDRELLRCEPRNGSLTLV</sequence>
<dbReference type="PIRSF" id="PIRSF028304">
    <property type="entry name" value="UCP028304"/>
    <property type="match status" value="1"/>
</dbReference>
<accession>A0ABN6T770</accession>
<gene>
    <name evidence="1" type="ORF">MasN3_15650</name>
</gene>
<proteinExistence type="predicted"/>